<comment type="catalytic activity">
    <reaction evidence="8">
        <text>adenosine + phosphate = alpha-D-ribose 1-phosphate + adenine</text>
        <dbReference type="Rhea" id="RHEA:27642"/>
        <dbReference type="ChEBI" id="CHEBI:16335"/>
        <dbReference type="ChEBI" id="CHEBI:16708"/>
        <dbReference type="ChEBI" id="CHEBI:43474"/>
        <dbReference type="ChEBI" id="CHEBI:57720"/>
        <dbReference type="EC" id="2.4.2.1"/>
    </reaction>
    <physiologicalReaction direction="left-to-right" evidence="8">
        <dbReference type="Rhea" id="RHEA:27643"/>
    </physiologicalReaction>
</comment>
<keyword evidence="4" id="KW-0479">Metal-binding</keyword>
<dbReference type="SUPFAM" id="SSF64438">
    <property type="entry name" value="CNF1/YfiH-like putative cysteine hydrolases"/>
    <property type="match status" value="1"/>
</dbReference>
<evidence type="ECO:0000256" key="2">
    <source>
        <dbReference type="ARBA" id="ARBA00007353"/>
    </source>
</evidence>
<comment type="catalytic activity">
    <reaction evidence="9">
        <text>S-methyl-5'-thioadenosine + phosphate = 5-(methylsulfanyl)-alpha-D-ribose 1-phosphate + adenine</text>
        <dbReference type="Rhea" id="RHEA:11852"/>
        <dbReference type="ChEBI" id="CHEBI:16708"/>
        <dbReference type="ChEBI" id="CHEBI:17509"/>
        <dbReference type="ChEBI" id="CHEBI:43474"/>
        <dbReference type="ChEBI" id="CHEBI:58533"/>
        <dbReference type="EC" id="2.4.2.28"/>
    </reaction>
    <physiologicalReaction direction="left-to-right" evidence="9">
        <dbReference type="Rhea" id="RHEA:11853"/>
    </physiologicalReaction>
</comment>
<proteinExistence type="inferred from homology"/>
<evidence type="ECO:0000256" key="8">
    <source>
        <dbReference type="ARBA" id="ARBA00048968"/>
    </source>
</evidence>
<dbReference type="EMBL" id="CP053084">
    <property type="protein sequence ID" value="QJR31130.1"/>
    <property type="molecule type" value="Genomic_DNA"/>
</dbReference>
<reference evidence="11 12" key="1">
    <citation type="submission" date="2020-05" db="EMBL/GenBank/DDBJ databases">
        <title>Compete genome of Limnobacter sp. SAORIC-580.</title>
        <authorList>
            <person name="Song J."/>
            <person name="Cho J.-C."/>
        </authorList>
    </citation>
    <scope>NUCLEOTIDE SEQUENCE [LARGE SCALE GENOMIC DNA]</scope>
    <source>
        <strain evidence="11 12">SAORIC-580</strain>
    </source>
</reference>
<evidence type="ECO:0000256" key="1">
    <source>
        <dbReference type="ARBA" id="ARBA00000553"/>
    </source>
</evidence>
<dbReference type="Pfam" id="PF02578">
    <property type="entry name" value="Cu-oxidase_4"/>
    <property type="match status" value="1"/>
</dbReference>
<keyword evidence="12" id="KW-1185">Reference proteome</keyword>
<evidence type="ECO:0000313" key="12">
    <source>
        <dbReference type="Proteomes" id="UP000501130"/>
    </source>
</evidence>
<keyword evidence="6" id="KW-0862">Zinc</keyword>
<organism evidence="11 12">
    <name type="scientific">Limnobacter profundi</name>
    <dbReference type="NCBI Taxonomy" id="2732163"/>
    <lineage>
        <taxon>Bacteria</taxon>
        <taxon>Pseudomonadati</taxon>
        <taxon>Pseudomonadota</taxon>
        <taxon>Betaproteobacteria</taxon>
        <taxon>Burkholderiales</taxon>
        <taxon>Burkholderiaceae</taxon>
        <taxon>Limnobacter</taxon>
    </lineage>
</organism>
<comment type="similarity">
    <text evidence="2 10">Belongs to the purine nucleoside phosphorylase YfiH/LACC1 family.</text>
</comment>
<dbReference type="PANTHER" id="PTHR30616:SF2">
    <property type="entry name" value="PURINE NUCLEOSIDE PHOSPHORYLASE LACC1"/>
    <property type="match status" value="1"/>
</dbReference>
<evidence type="ECO:0000256" key="5">
    <source>
        <dbReference type="ARBA" id="ARBA00022801"/>
    </source>
</evidence>
<dbReference type="NCBIfam" id="TIGR00726">
    <property type="entry name" value="peptidoglycan editing factor PgeF"/>
    <property type="match status" value="1"/>
</dbReference>
<evidence type="ECO:0000256" key="10">
    <source>
        <dbReference type="RuleBase" id="RU361274"/>
    </source>
</evidence>
<protein>
    <recommendedName>
        <fullName evidence="10">Purine nucleoside phosphorylase</fullName>
    </recommendedName>
</protein>
<keyword evidence="5" id="KW-0378">Hydrolase</keyword>
<dbReference type="Proteomes" id="UP000501130">
    <property type="component" value="Chromosome"/>
</dbReference>
<sequence>MTTTLKKLNKEIPVSQLGPDWKGVKVLVTETGFDNPQGNANPYGFNLGTHVGDSLTHVQARRSLVEKEMGAPVVWLNQVHGCEVFEARLASDAMSSGTTPPVADASVSVSCNLALAIMTADCLPVVFVAFSNSGKALGVAAAHAGWRGLHAGVLLASARALSQACGVPLMQIKAWMGPAIGPHSFEVGAEVFHAFVQQSPNAIECFKPGDKSGKYLADLYALARLALRELGNSNIEGGGWDTVTDPRWFSHRRGQQQGVQSGRFATLIRLLPEHAA</sequence>
<gene>
    <name evidence="11" type="primary">pgeF</name>
    <name evidence="11" type="ORF">HKT17_09070</name>
</gene>
<evidence type="ECO:0000256" key="4">
    <source>
        <dbReference type="ARBA" id="ARBA00022723"/>
    </source>
</evidence>
<evidence type="ECO:0000313" key="11">
    <source>
        <dbReference type="EMBL" id="QJR31130.1"/>
    </source>
</evidence>
<dbReference type="InterPro" id="IPR003730">
    <property type="entry name" value="Cu_polyphenol_OxRdtase"/>
</dbReference>
<name>A0ABX6NB48_9BURK</name>
<comment type="catalytic activity">
    <reaction evidence="1">
        <text>inosine + phosphate = alpha-D-ribose 1-phosphate + hypoxanthine</text>
        <dbReference type="Rhea" id="RHEA:27646"/>
        <dbReference type="ChEBI" id="CHEBI:17368"/>
        <dbReference type="ChEBI" id="CHEBI:17596"/>
        <dbReference type="ChEBI" id="CHEBI:43474"/>
        <dbReference type="ChEBI" id="CHEBI:57720"/>
        <dbReference type="EC" id="2.4.2.1"/>
    </reaction>
    <physiologicalReaction direction="left-to-right" evidence="1">
        <dbReference type="Rhea" id="RHEA:27647"/>
    </physiologicalReaction>
</comment>
<keyword evidence="3" id="KW-0808">Transferase</keyword>
<evidence type="ECO:0000256" key="6">
    <source>
        <dbReference type="ARBA" id="ARBA00022833"/>
    </source>
</evidence>
<comment type="catalytic activity">
    <reaction evidence="7">
        <text>adenosine + H2O + H(+) = inosine + NH4(+)</text>
        <dbReference type="Rhea" id="RHEA:24408"/>
        <dbReference type="ChEBI" id="CHEBI:15377"/>
        <dbReference type="ChEBI" id="CHEBI:15378"/>
        <dbReference type="ChEBI" id="CHEBI:16335"/>
        <dbReference type="ChEBI" id="CHEBI:17596"/>
        <dbReference type="ChEBI" id="CHEBI:28938"/>
        <dbReference type="EC" id="3.5.4.4"/>
    </reaction>
    <physiologicalReaction direction="left-to-right" evidence="7">
        <dbReference type="Rhea" id="RHEA:24409"/>
    </physiologicalReaction>
</comment>
<dbReference type="PANTHER" id="PTHR30616">
    <property type="entry name" value="UNCHARACTERIZED PROTEIN YFIH"/>
    <property type="match status" value="1"/>
</dbReference>
<dbReference type="Gene3D" id="3.60.140.10">
    <property type="entry name" value="CNF1/YfiH-like putative cysteine hydrolases"/>
    <property type="match status" value="1"/>
</dbReference>
<evidence type="ECO:0000256" key="9">
    <source>
        <dbReference type="ARBA" id="ARBA00049893"/>
    </source>
</evidence>
<evidence type="ECO:0000256" key="3">
    <source>
        <dbReference type="ARBA" id="ARBA00022679"/>
    </source>
</evidence>
<dbReference type="CDD" id="cd16833">
    <property type="entry name" value="YfiH"/>
    <property type="match status" value="1"/>
</dbReference>
<dbReference type="InterPro" id="IPR038371">
    <property type="entry name" value="Cu_polyphenol_OxRdtase_sf"/>
</dbReference>
<evidence type="ECO:0000256" key="7">
    <source>
        <dbReference type="ARBA" id="ARBA00047989"/>
    </source>
</evidence>
<dbReference type="InterPro" id="IPR011324">
    <property type="entry name" value="Cytotoxic_necrot_fac-like_cat"/>
</dbReference>
<accession>A0ABX6NB48</accession>